<dbReference type="WBParaSite" id="GPLIN_000533100">
    <property type="protein sequence ID" value="GPLIN_000533100"/>
    <property type="gene ID" value="GPLIN_000533100"/>
</dbReference>
<protein>
    <submittedName>
        <fullName evidence="3">Uncharacterized protein</fullName>
    </submittedName>
</protein>
<organism evidence="2 3">
    <name type="scientific">Globodera pallida</name>
    <name type="common">Potato cyst nematode worm</name>
    <name type="synonym">Heterodera pallida</name>
    <dbReference type="NCBI Taxonomy" id="36090"/>
    <lineage>
        <taxon>Eukaryota</taxon>
        <taxon>Metazoa</taxon>
        <taxon>Ecdysozoa</taxon>
        <taxon>Nematoda</taxon>
        <taxon>Chromadorea</taxon>
        <taxon>Rhabditida</taxon>
        <taxon>Tylenchina</taxon>
        <taxon>Tylenchomorpha</taxon>
        <taxon>Tylenchoidea</taxon>
        <taxon>Heteroderidae</taxon>
        <taxon>Heteroderinae</taxon>
        <taxon>Globodera</taxon>
    </lineage>
</organism>
<reference evidence="2" key="1">
    <citation type="submission" date="2013-12" db="EMBL/GenBank/DDBJ databases">
        <authorList>
            <person name="Aslett M."/>
        </authorList>
    </citation>
    <scope>NUCLEOTIDE SEQUENCE [LARGE SCALE GENOMIC DNA]</scope>
    <source>
        <strain evidence="2">Lindley</strain>
    </source>
</reference>
<feature type="compositionally biased region" description="Low complexity" evidence="1">
    <location>
        <begin position="97"/>
        <end position="114"/>
    </location>
</feature>
<name>A0A183BXJ2_GLOPA</name>
<dbReference type="Proteomes" id="UP000050741">
    <property type="component" value="Unassembled WGS sequence"/>
</dbReference>
<evidence type="ECO:0000256" key="1">
    <source>
        <dbReference type="SAM" id="MobiDB-lite"/>
    </source>
</evidence>
<reference evidence="2" key="2">
    <citation type="submission" date="2014-05" db="EMBL/GenBank/DDBJ databases">
        <title>The genome and life-stage specific transcriptomes of Globodera pallida elucidate key aspects of plant parasitism by a cyst nematode.</title>
        <authorList>
            <person name="Cotton J.A."/>
            <person name="Lilley C.J."/>
            <person name="Jones L.M."/>
            <person name="Kikuchi T."/>
            <person name="Reid A.J."/>
            <person name="Thorpe P."/>
            <person name="Tsai I.J."/>
            <person name="Beasley H."/>
            <person name="Blok V."/>
            <person name="Cock P.J.A."/>
            <person name="Van den Akker S.E."/>
            <person name="Holroyd N."/>
            <person name="Hunt M."/>
            <person name="Mantelin S."/>
            <person name="Naghra H."/>
            <person name="Pain A."/>
            <person name="Palomares-Rius J.E."/>
            <person name="Zarowiecki M."/>
            <person name="Berriman M."/>
            <person name="Jones J.T."/>
            <person name="Urwin P.E."/>
        </authorList>
    </citation>
    <scope>NUCLEOTIDE SEQUENCE [LARGE SCALE GENOMIC DNA]</scope>
    <source>
        <strain evidence="2">Lindley</strain>
    </source>
</reference>
<feature type="region of interest" description="Disordered" evidence="1">
    <location>
        <begin position="75"/>
        <end position="114"/>
    </location>
</feature>
<feature type="compositionally biased region" description="Low complexity" evidence="1">
    <location>
        <begin position="48"/>
        <end position="57"/>
    </location>
</feature>
<proteinExistence type="predicted"/>
<keyword evidence="2" id="KW-1185">Reference proteome</keyword>
<evidence type="ECO:0000313" key="3">
    <source>
        <dbReference type="WBParaSite" id="GPLIN_000533100"/>
    </source>
</evidence>
<feature type="region of interest" description="Disordered" evidence="1">
    <location>
        <begin position="36"/>
        <end position="58"/>
    </location>
</feature>
<evidence type="ECO:0000313" key="2">
    <source>
        <dbReference type="Proteomes" id="UP000050741"/>
    </source>
</evidence>
<accession>A0A183BXJ2</accession>
<dbReference type="AlphaFoldDB" id="A0A183BXJ2"/>
<reference evidence="3" key="3">
    <citation type="submission" date="2016-06" db="UniProtKB">
        <authorList>
            <consortium name="WormBaseParasite"/>
        </authorList>
    </citation>
    <scope>IDENTIFICATION</scope>
</reference>
<sequence>MATEQRVPWLFPGLAPALRVAAREFGRHLAGTFTASAAAKREGSTGPSAASSAAAAADGTIVASGTSTSLQIMDRHKSVKKTSSPSAIGPMVVQNESTTMPRTPTSMSTSTHSN</sequence>